<name>A0A5D4REP4_9BACI</name>
<evidence type="ECO:0000313" key="4">
    <source>
        <dbReference type="Proteomes" id="UP000323732"/>
    </source>
</evidence>
<comment type="caution">
    <text evidence="1">The sequence shown here is derived from an EMBL/GenBank/DDBJ whole genome shotgun (WGS) entry which is preliminary data.</text>
</comment>
<accession>A0A5D4REP4</accession>
<gene>
    <name evidence="2" type="ORF">FZD47_22530</name>
    <name evidence="1" type="ORF">FZD51_09780</name>
</gene>
<dbReference type="EMBL" id="VTER01000005">
    <property type="protein sequence ID" value="TYS48414.1"/>
    <property type="molecule type" value="Genomic_DNA"/>
</dbReference>
<evidence type="ECO:0000313" key="3">
    <source>
        <dbReference type="Proteomes" id="UP000322139"/>
    </source>
</evidence>
<protein>
    <submittedName>
        <fullName evidence="1">Uncharacterized protein</fullName>
    </submittedName>
</protein>
<reference evidence="3 4" key="1">
    <citation type="submission" date="2019-08" db="EMBL/GenBank/DDBJ databases">
        <title>Bacillus genomes from the desert of Cuatro Cienegas, Coahuila.</title>
        <authorList>
            <person name="Olmedo-Alvarez G."/>
        </authorList>
    </citation>
    <scope>NUCLEOTIDE SEQUENCE [LARGE SCALE GENOMIC DNA]</scope>
    <source>
        <strain evidence="2 4">CH37_1T</strain>
        <strain evidence="1 3">CH446_14T</strain>
    </source>
</reference>
<dbReference type="GeneID" id="97348332"/>
<dbReference type="Proteomes" id="UP000323732">
    <property type="component" value="Unassembled WGS sequence"/>
</dbReference>
<dbReference type="RefSeq" id="WP_022543508.1">
    <property type="nucleotide sequence ID" value="NZ_CP160000.1"/>
</dbReference>
<dbReference type="Proteomes" id="UP000322139">
    <property type="component" value="Unassembled WGS sequence"/>
</dbReference>
<evidence type="ECO:0000313" key="1">
    <source>
        <dbReference type="EMBL" id="TYS48414.1"/>
    </source>
</evidence>
<evidence type="ECO:0000313" key="2">
    <source>
        <dbReference type="EMBL" id="TYS59476.1"/>
    </source>
</evidence>
<dbReference type="AlphaFoldDB" id="A0A5D4REP4"/>
<sequence length="105" mass="11857">MMKHEVQMFLQYEVHPADLNLFKSTIEKIAALLPVYEAADISFVYSGAEHEPSFVTETCSLPTEAHYFALKKLRSSCGHSAFGCLDSFIPGGLEEIRFWALKKKL</sequence>
<dbReference type="EMBL" id="VTES01000008">
    <property type="protein sequence ID" value="TYS59476.1"/>
    <property type="molecule type" value="Genomic_DNA"/>
</dbReference>
<organism evidence="1 3">
    <name type="scientific">Bacillus infantis</name>
    <dbReference type="NCBI Taxonomy" id="324767"/>
    <lineage>
        <taxon>Bacteria</taxon>
        <taxon>Bacillati</taxon>
        <taxon>Bacillota</taxon>
        <taxon>Bacilli</taxon>
        <taxon>Bacillales</taxon>
        <taxon>Bacillaceae</taxon>
        <taxon>Bacillus</taxon>
    </lineage>
</organism>
<proteinExistence type="predicted"/>